<dbReference type="Gene3D" id="2.170.140.10">
    <property type="entry name" value="Chitin binding domain"/>
    <property type="match status" value="3"/>
</dbReference>
<keyword evidence="3" id="KW-0677">Repeat</keyword>
<dbReference type="GO" id="GO:0005576">
    <property type="term" value="C:extracellular region"/>
    <property type="evidence" value="ECO:0007669"/>
    <property type="project" value="InterPro"/>
</dbReference>
<dbReference type="PROSITE" id="PS50940">
    <property type="entry name" value="CHIT_BIND_II"/>
    <property type="match status" value="3"/>
</dbReference>
<feature type="non-terminal residue" evidence="7">
    <location>
        <position position="1"/>
    </location>
</feature>
<dbReference type="Proteomes" id="UP000747542">
    <property type="component" value="Unassembled WGS sequence"/>
</dbReference>
<dbReference type="AlphaFoldDB" id="A0A8J5NBB8"/>
<gene>
    <name evidence="7" type="primary">obst-E-L3</name>
    <name evidence="7" type="ORF">Hamer_G009214</name>
</gene>
<reference evidence="7" key="1">
    <citation type="journal article" date="2021" name="Sci. Adv.">
        <title>The American lobster genome reveals insights on longevity, neural, and immune adaptations.</title>
        <authorList>
            <person name="Polinski J.M."/>
            <person name="Zimin A.V."/>
            <person name="Clark K.F."/>
            <person name="Kohn A.B."/>
            <person name="Sadowski N."/>
            <person name="Timp W."/>
            <person name="Ptitsyn A."/>
            <person name="Khanna P."/>
            <person name="Romanova D.Y."/>
            <person name="Williams P."/>
            <person name="Greenwood S.J."/>
            <person name="Moroz L.L."/>
            <person name="Walt D.R."/>
            <person name="Bodnar A.G."/>
        </authorList>
    </citation>
    <scope>NUCLEOTIDE SEQUENCE</scope>
    <source>
        <strain evidence="7">GMGI-L3</strain>
    </source>
</reference>
<dbReference type="InterPro" id="IPR051940">
    <property type="entry name" value="Chitin_bind-dev_reg"/>
</dbReference>
<dbReference type="InterPro" id="IPR036508">
    <property type="entry name" value="Chitin-bd_dom_sf"/>
</dbReference>
<organism evidence="7 8">
    <name type="scientific">Homarus americanus</name>
    <name type="common">American lobster</name>
    <dbReference type="NCBI Taxonomy" id="6706"/>
    <lineage>
        <taxon>Eukaryota</taxon>
        <taxon>Metazoa</taxon>
        <taxon>Ecdysozoa</taxon>
        <taxon>Arthropoda</taxon>
        <taxon>Crustacea</taxon>
        <taxon>Multicrustacea</taxon>
        <taxon>Malacostraca</taxon>
        <taxon>Eumalacostraca</taxon>
        <taxon>Eucarida</taxon>
        <taxon>Decapoda</taxon>
        <taxon>Pleocyemata</taxon>
        <taxon>Astacidea</taxon>
        <taxon>Nephropoidea</taxon>
        <taxon>Nephropidae</taxon>
        <taxon>Homarus</taxon>
    </lineage>
</organism>
<dbReference type="InterPro" id="IPR002557">
    <property type="entry name" value="Chitin-bd_dom"/>
</dbReference>
<keyword evidence="8" id="KW-1185">Reference proteome</keyword>
<evidence type="ECO:0000256" key="4">
    <source>
        <dbReference type="ARBA" id="ARBA00023157"/>
    </source>
</evidence>
<feature type="domain" description="Chitin-binding type-2" evidence="6">
    <location>
        <begin position="138"/>
        <end position="199"/>
    </location>
</feature>
<keyword evidence="5" id="KW-0325">Glycoprotein</keyword>
<dbReference type="PANTHER" id="PTHR23301:SF107">
    <property type="entry name" value="LD20793P"/>
    <property type="match status" value="1"/>
</dbReference>
<protein>
    <submittedName>
        <fullName evidence="7">Obstructor-E-like 3</fullName>
    </submittedName>
</protein>
<keyword evidence="1" id="KW-0147">Chitin-binding</keyword>
<keyword evidence="2" id="KW-0732">Signal</keyword>
<proteinExistence type="predicted"/>
<evidence type="ECO:0000256" key="5">
    <source>
        <dbReference type="ARBA" id="ARBA00023180"/>
    </source>
</evidence>
<dbReference type="EMBL" id="JAHLQT010003582">
    <property type="protein sequence ID" value="KAG7176404.1"/>
    <property type="molecule type" value="Genomic_DNA"/>
</dbReference>
<evidence type="ECO:0000313" key="8">
    <source>
        <dbReference type="Proteomes" id="UP000747542"/>
    </source>
</evidence>
<feature type="domain" description="Chitin-binding type-2" evidence="6">
    <location>
        <begin position="17"/>
        <end position="77"/>
    </location>
</feature>
<dbReference type="GO" id="GO:0008061">
    <property type="term" value="F:chitin binding"/>
    <property type="evidence" value="ECO:0007669"/>
    <property type="project" value="UniProtKB-KW"/>
</dbReference>
<dbReference type="Pfam" id="PF01607">
    <property type="entry name" value="CBM_14"/>
    <property type="match status" value="3"/>
</dbReference>
<accession>A0A8J5NBB8</accession>
<keyword evidence="4" id="KW-1015">Disulfide bond</keyword>
<evidence type="ECO:0000259" key="6">
    <source>
        <dbReference type="PROSITE" id="PS50940"/>
    </source>
</evidence>
<evidence type="ECO:0000313" key="7">
    <source>
        <dbReference type="EMBL" id="KAG7176404.1"/>
    </source>
</evidence>
<evidence type="ECO:0000256" key="3">
    <source>
        <dbReference type="ARBA" id="ARBA00022737"/>
    </source>
</evidence>
<dbReference type="SUPFAM" id="SSF57625">
    <property type="entry name" value="Invertebrate chitin-binding proteins"/>
    <property type="match status" value="3"/>
</dbReference>
<evidence type="ECO:0000256" key="1">
    <source>
        <dbReference type="ARBA" id="ARBA00022669"/>
    </source>
</evidence>
<name>A0A8J5NBB8_HOMAM</name>
<comment type="caution">
    <text evidence="7">The sequence shown here is derived from an EMBL/GenBank/DDBJ whole genome shotgun (WGS) entry which is preliminary data.</text>
</comment>
<evidence type="ECO:0000256" key="2">
    <source>
        <dbReference type="ARBA" id="ARBA00022729"/>
    </source>
</evidence>
<dbReference type="SMART" id="SM00494">
    <property type="entry name" value="ChtBD2"/>
    <property type="match status" value="3"/>
</dbReference>
<dbReference type="PANTHER" id="PTHR23301">
    <property type="entry name" value="CHITIN BINDING PERITROPHIN-A"/>
    <property type="match status" value="1"/>
</dbReference>
<sequence>IYLSISPTGHSQIHPEVTYCEYDEGIQTYPHPTSCNEFYLCVNGTLTYEYCENGLLYDGKGSVYNHCYYHWGVNCEDRKADLTPLGQGNCEYQFGLYAGGPCETYFLKCVYGNPIDEPCTPGLVYDEKIHGCNWPDLVEYCNPSAAKFLPFPRYPSGDCGRYIVCVDGQPRLVGCGDSTVFDEETLSCQDPKYVPKCSNYFK</sequence>
<feature type="domain" description="Chitin-binding type-2" evidence="6">
    <location>
        <begin position="87"/>
        <end position="136"/>
    </location>
</feature>